<dbReference type="AlphaFoldDB" id="A0A8E2WE10"/>
<evidence type="ECO:0000313" key="2">
    <source>
        <dbReference type="EMBL" id="PWJ92508.1"/>
    </source>
</evidence>
<evidence type="ECO:0000313" key="3">
    <source>
        <dbReference type="Proteomes" id="UP000245631"/>
    </source>
</evidence>
<organism evidence="2 3">
    <name type="scientific">Rhizobium loti</name>
    <name type="common">Mesorhizobium loti</name>
    <dbReference type="NCBI Taxonomy" id="381"/>
    <lineage>
        <taxon>Bacteria</taxon>
        <taxon>Pseudomonadati</taxon>
        <taxon>Pseudomonadota</taxon>
        <taxon>Alphaproteobacteria</taxon>
        <taxon>Hyphomicrobiales</taxon>
        <taxon>Phyllobacteriaceae</taxon>
        <taxon>Mesorhizobium</taxon>
    </lineage>
</organism>
<comment type="caution">
    <text evidence="2">The sequence shown here is derived from an EMBL/GenBank/DDBJ whole genome shotgun (WGS) entry which is preliminary data.</text>
</comment>
<gene>
    <name evidence="2" type="ORF">C8D77_102280</name>
</gene>
<protein>
    <submittedName>
        <fullName evidence="2">Uncharacterized protein</fullName>
    </submittedName>
</protein>
<dbReference type="RefSeq" id="WP_170136717.1">
    <property type="nucleotide sequence ID" value="NZ_QGGH01000002.1"/>
</dbReference>
<name>A0A8E2WE10_RHILI</name>
<proteinExistence type="predicted"/>
<dbReference type="EMBL" id="QGGH01000002">
    <property type="protein sequence ID" value="PWJ92508.1"/>
    <property type="molecule type" value="Genomic_DNA"/>
</dbReference>
<dbReference type="Proteomes" id="UP000245631">
    <property type="component" value="Unassembled WGS sequence"/>
</dbReference>
<feature type="transmembrane region" description="Helical" evidence="1">
    <location>
        <begin position="20"/>
        <end position="39"/>
    </location>
</feature>
<reference evidence="2 3" key="1">
    <citation type="submission" date="2018-05" db="EMBL/GenBank/DDBJ databases">
        <title>Genomic Encyclopedia of Type Strains, Phase IV (KMG-IV): sequencing the most valuable type-strain genomes for metagenomic binning, comparative biology and taxonomic classification.</title>
        <authorList>
            <person name="Goeker M."/>
        </authorList>
    </citation>
    <scope>NUCLEOTIDE SEQUENCE [LARGE SCALE GENOMIC DNA]</scope>
    <source>
        <strain evidence="2 3">DSM 2626</strain>
    </source>
</reference>
<evidence type="ECO:0000256" key="1">
    <source>
        <dbReference type="SAM" id="Phobius"/>
    </source>
</evidence>
<keyword evidence="1" id="KW-0812">Transmembrane</keyword>
<keyword evidence="1" id="KW-1133">Transmembrane helix</keyword>
<accession>A0A8E2WE10</accession>
<keyword evidence="1" id="KW-0472">Membrane</keyword>
<dbReference type="GeneID" id="61056630"/>
<sequence length="65" mass="6411">MAVVAEKAMAVVVPAARVPVAIPVPGVAMTAVTMTVAILGPGVVAMMAQVTITAQTTAVTTDTSM</sequence>